<sequence length="69" mass="7955">MDEYEILHSDALLEAIVRGLEIALHNGVFRTKNPFLVVWISDYDHKITNESVHRLNSQAVTHDFMAEFG</sequence>
<accession>A0A433VCM3</accession>
<proteinExistence type="predicted"/>
<comment type="caution">
    <text evidence="1">The sequence shown here is derived from an EMBL/GenBank/DDBJ whole genome shotgun (WGS) entry which is preliminary data.</text>
</comment>
<evidence type="ECO:0000313" key="2">
    <source>
        <dbReference type="Proteomes" id="UP000271624"/>
    </source>
</evidence>
<dbReference type="Proteomes" id="UP000271624">
    <property type="component" value="Unassembled WGS sequence"/>
</dbReference>
<dbReference type="OrthoDB" id="515058at2"/>
<protein>
    <submittedName>
        <fullName evidence="1">Uncharacterized protein</fullName>
    </submittedName>
</protein>
<dbReference type="EMBL" id="RSCL01000012">
    <property type="protein sequence ID" value="RUT03855.1"/>
    <property type="molecule type" value="Genomic_DNA"/>
</dbReference>
<evidence type="ECO:0000313" key="1">
    <source>
        <dbReference type="EMBL" id="RUT03855.1"/>
    </source>
</evidence>
<keyword evidence="2" id="KW-1185">Reference proteome</keyword>
<reference evidence="1" key="1">
    <citation type="submission" date="2018-12" db="EMBL/GenBank/DDBJ databases">
        <authorList>
            <person name="Will S."/>
            <person name="Neumann-Schaal M."/>
            <person name="Henke P."/>
        </authorList>
    </citation>
    <scope>NUCLEOTIDE SEQUENCE</scope>
    <source>
        <strain evidence="1">PCC 7102</strain>
    </source>
</reference>
<organism evidence="1 2">
    <name type="scientific">Dulcicalothrix desertica PCC 7102</name>
    <dbReference type="NCBI Taxonomy" id="232991"/>
    <lineage>
        <taxon>Bacteria</taxon>
        <taxon>Bacillati</taxon>
        <taxon>Cyanobacteriota</taxon>
        <taxon>Cyanophyceae</taxon>
        <taxon>Nostocales</taxon>
        <taxon>Calotrichaceae</taxon>
        <taxon>Dulcicalothrix</taxon>
    </lineage>
</organism>
<dbReference type="AlphaFoldDB" id="A0A433VCM3"/>
<dbReference type="RefSeq" id="WP_127083133.1">
    <property type="nucleotide sequence ID" value="NZ_RSCL01000012.1"/>
</dbReference>
<gene>
    <name evidence="1" type="ORF">DSM106972_047690</name>
</gene>
<reference evidence="1" key="2">
    <citation type="journal article" date="2019" name="Genome Biol. Evol.">
        <title>Day and night: Metabolic profiles and evolutionary relationships of six axenic non-marine cyanobacteria.</title>
        <authorList>
            <person name="Will S.E."/>
            <person name="Henke P."/>
            <person name="Boedeker C."/>
            <person name="Huang S."/>
            <person name="Brinkmann H."/>
            <person name="Rohde M."/>
            <person name="Jarek M."/>
            <person name="Friedl T."/>
            <person name="Seufert S."/>
            <person name="Schumacher M."/>
            <person name="Overmann J."/>
            <person name="Neumann-Schaal M."/>
            <person name="Petersen J."/>
        </authorList>
    </citation>
    <scope>NUCLEOTIDE SEQUENCE [LARGE SCALE GENOMIC DNA]</scope>
    <source>
        <strain evidence="1">PCC 7102</strain>
    </source>
</reference>
<name>A0A433VCM3_9CYAN</name>